<keyword evidence="3" id="KW-1185">Reference proteome</keyword>
<evidence type="ECO:0000256" key="1">
    <source>
        <dbReference type="SAM" id="MobiDB-lite"/>
    </source>
</evidence>
<evidence type="ECO:0000313" key="2">
    <source>
        <dbReference type="EMBL" id="GAA0145171.1"/>
    </source>
</evidence>
<feature type="region of interest" description="Disordered" evidence="1">
    <location>
        <begin position="1"/>
        <end position="70"/>
    </location>
</feature>
<dbReference type="EMBL" id="BAABME010000744">
    <property type="protein sequence ID" value="GAA0145171.1"/>
    <property type="molecule type" value="Genomic_DNA"/>
</dbReference>
<evidence type="ECO:0000313" key="3">
    <source>
        <dbReference type="Proteomes" id="UP001454036"/>
    </source>
</evidence>
<dbReference type="AlphaFoldDB" id="A0AAV3P1D9"/>
<protein>
    <submittedName>
        <fullName evidence="2">Uncharacterized protein</fullName>
    </submittedName>
</protein>
<feature type="compositionally biased region" description="Basic and acidic residues" evidence="1">
    <location>
        <begin position="58"/>
        <end position="70"/>
    </location>
</feature>
<reference evidence="2 3" key="1">
    <citation type="submission" date="2024-01" db="EMBL/GenBank/DDBJ databases">
        <title>The complete chloroplast genome sequence of Lithospermum erythrorhizon: insights into the phylogenetic relationship among Boraginaceae species and the maternal lineages of purple gromwells.</title>
        <authorList>
            <person name="Okada T."/>
            <person name="Watanabe K."/>
        </authorList>
    </citation>
    <scope>NUCLEOTIDE SEQUENCE [LARGE SCALE GENOMIC DNA]</scope>
</reference>
<organism evidence="2 3">
    <name type="scientific">Lithospermum erythrorhizon</name>
    <name type="common">Purple gromwell</name>
    <name type="synonym">Lithospermum officinale var. erythrorhizon</name>
    <dbReference type="NCBI Taxonomy" id="34254"/>
    <lineage>
        <taxon>Eukaryota</taxon>
        <taxon>Viridiplantae</taxon>
        <taxon>Streptophyta</taxon>
        <taxon>Embryophyta</taxon>
        <taxon>Tracheophyta</taxon>
        <taxon>Spermatophyta</taxon>
        <taxon>Magnoliopsida</taxon>
        <taxon>eudicotyledons</taxon>
        <taxon>Gunneridae</taxon>
        <taxon>Pentapetalae</taxon>
        <taxon>asterids</taxon>
        <taxon>lamiids</taxon>
        <taxon>Boraginales</taxon>
        <taxon>Boraginaceae</taxon>
        <taxon>Boraginoideae</taxon>
        <taxon>Lithospermeae</taxon>
        <taxon>Lithospermum</taxon>
    </lineage>
</organism>
<proteinExistence type="predicted"/>
<gene>
    <name evidence="2" type="ORF">LIER_05424</name>
</gene>
<comment type="caution">
    <text evidence="2">The sequence shown here is derived from an EMBL/GenBank/DDBJ whole genome shotgun (WGS) entry which is preliminary data.</text>
</comment>
<sequence>MTGQSDISRNRENSEDPGNTPQKMKVGNLPPGEVRQESWRTPGELKWGEDQSPAQELHVSERNRKADLLR</sequence>
<dbReference type="Proteomes" id="UP001454036">
    <property type="component" value="Unassembled WGS sequence"/>
</dbReference>
<accession>A0AAV3P1D9</accession>
<name>A0AAV3P1D9_LITER</name>